<dbReference type="AlphaFoldDB" id="X1M6N4"/>
<organism evidence="2">
    <name type="scientific">marine sediment metagenome</name>
    <dbReference type="NCBI Taxonomy" id="412755"/>
    <lineage>
        <taxon>unclassified sequences</taxon>
        <taxon>metagenomes</taxon>
        <taxon>ecological metagenomes</taxon>
    </lineage>
</organism>
<protein>
    <recommendedName>
        <fullName evidence="3">NERD domain-containing protein</fullName>
    </recommendedName>
</protein>
<keyword evidence="1" id="KW-0175">Coiled coil</keyword>
<reference evidence="2" key="1">
    <citation type="journal article" date="2014" name="Front. Microbiol.">
        <title>High frequency of phylogenetically diverse reductive dehalogenase-homologous genes in deep subseafloor sedimentary metagenomes.</title>
        <authorList>
            <person name="Kawai M."/>
            <person name="Futagami T."/>
            <person name="Toyoda A."/>
            <person name="Takaki Y."/>
            <person name="Nishi S."/>
            <person name="Hori S."/>
            <person name="Arai W."/>
            <person name="Tsubouchi T."/>
            <person name="Morono Y."/>
            <person name="Uchiyama I."/>
            <person name="Ito T."/>
            <person name="Fujiyama A."/>
            <person name="Inagaki F."/>
            <person name="Takami H."/>
        </authorList>
    </citation>
    <scope>NUCLEOTIDE SEQUENCE</scope>
    <source>
        <strain evidence="2">Expedition CK06-06</strain>
    </source>
</reference>
<accession>X1M6N4</accession>
<comment type="caution">
    <text evidence="2">The sequence shown here is derived from an EMBL/GenBank/DDBJ whole genome shotgun (WGS) entry which is preliminary data.</text>
</comment>
<dbReference type="EMBL" id="BARV01006499">
    <property type="protein sequence ID" value="GAI13756.1"/>
    <property type="molecule type" value="Genomic_DNA"/>
</dbReference>
<sequence>MNEACNILLFNEDDICKNSSLSLEICRNLLNRLSQSIGYFNSKFPNTFQDPLNSPWDYNTLFEKPILKFSRGYLVPLMFLFPTVLFDSFQFDIFKDEKYKIKYDAIRYKWLEKKTSTLLCRVFPKSHVFLNPKYPNGEEICDVLVLFDRNILIFQCKSKKLTLQARTGKSFKKIKEDLEKSIKDSLEQGVRAKNYFNSTNFPKIVLGDRETTIDMKQVDSRNIFLISVTLGQFANITTRFMNLEPDLKLFSSNEFPWAVCIFDLEIITEILDKPYYFIHYLLKRLAIEKTDFELTADEIDLLNYYIDKRLDFNYEEFKKKDKKLPYLVGLSNYSKEVDEYMIRKYQLIENPKKPRVNIPVKIEKLINEIDQLDISYKTKIVFNILNLKFEELEYLLENIDKIIEKARKDKKKKDKKLPYLVGLSNYSKEVDEYMIK</sequence>
<gene>
    <name evidence="2" type="ORF">S06H3_13318</name>
</gene>
<evidence type="ECO:0008006" key="3">
    <source>
        <dbReference type="Google" id="ProtNLM"/>
    </source>
</evidence>
<evidence type="ECO:0000313" key="2">
    <source>
        <dbReference type="EMBL" id="GAI13756.1"/>
    </source>
</evidence>
<proteinExistence type="predicted"/>
<evidence type="ECO:0000256" key="1">
    <source>
        <dbReference type="SAM" id="Coils"/>
    </source>
</evidence>
<feature type="coiled-coil region" evidence="1">
    <location>
        <begin position="389"/>
        <end position="416"/>
    </location>
</feature>
<name>X1M6N4_9ZZZZ</name>